<keyword evidence="3" id="KW-0479">Metal-binding</keyword>
<dbReference type="STRING" id="43700.ENSMALP00000011960"/>
<dbReference type="FunFam" id="3.30.160.60:FF:000340">
    <property type="entry name" value="zinc finger protein 473 isoform X1"/>
    <property type="match status" value="1"/>
</dbReference>
<feature type="domain" description="C2H2-type" evidence="14">
    <location>
        <begin position="315"/>
        <end position="342"/>
    </location>
</feature>
<dbReference type="SMART" id="SM00355">
    <property type="entry name" value="ZnF_C2H2"/>
    <property type="match status" value="5"/>
</dbReference>
<evidence type="ECO:0000256" key="4">
    <source>
        <dbReference type="ARBA" id="ARBA00022737"/>
    </source>
</evidence>
<evidence type="ECO:0000256" key="8">
    <source>
        <dbReference type="ARBA" id="ARBA00023125"/>
    </source>
</evidence>
<dbReference type="FunFam" id="3.30.160.60:FF:000744">
    <property type="entry name" value="zinc finger E-box-binding homeobox 1"/>
    <property type="match status" value="1"/>
</dbReference>
<reference evidence="15" key="1">
    <citation type="submission" date="2025-08" db="UniProtKB">
        <authorList>
            <consortium name="Ensembl"/>
        </authorList>
    </citation>
    <scope>IDENTIFICATION</scope>
</reference>
<keyword evidence="9" id="KW-0804">Transcription</keyword>
<dbReference type="FunFam" id="3.30.160.60:FF:001485">
    <property type="entry name" value="Krueppel-related zinc finger protein"/>
    <property type="match status" value="1"/>
</dbReference>
<sequence>MDFPWHSGKVLEQLNRQRKQGLLCDCTFVVDGVDFKAHKAVLAACSVYFCTLFLDQKDVVHLDISNAAGLGQILEFMYTAKLSLSPQNIEDVMAVANFLQMQEIVNACSAYQSMASPAPSLITLDFGVGEYIPIALWVSFQCRAAREELENDLAEVASQAEDSSPSISTEDKEPTQNEDSLKEDSSIETQETVSQPSTTSTYLGRARLPKTTSVFAQKKISVQKEKENASQDASGFQDDPSDADYMPSQYLLSYPLKPYCCSTCGKSYRQISLLNLHCKRHTGEARYSCDVCNKLFTTSGNLKRHQLVHSGEKPYHCDYCEKAFSDPTAKMRHLETHDTEKGNKCPHCDKRFNQVDGNLKRHLRVHSGEKPYVCVHCQRAFSDPGALQRHERIHTGTPLILR</sequence>
<feature type="domain" description="C2H2-type" evidence="14">
    <location>
        <begin position="287"/>
        <end position="314"/>
    </location>
</feature>
<dbReference type="SUPFAM" id="SSF54695">
    <property type="entry name" value="POZ domain"/>
    <property type="match status" value="1"/>
</dbReference>
<evidence type="ECO:0000256" key="12">
    <source>
        <dbReference type="SAM" id="MobiDB-lite"/>
    </source>
</evidence>
<dbReference type="Pfam" id="PF00651">
    <property type="entry name" value="BTB"/>
    <property type="match status" value="1"/>
</dbReference>
<dbReference type="SMART" id="SM00225">
    <property type="entry name" value="BTB"/>
    <property type="match status" value="1"/>
</dbReference>
<evidence type="ECO:0000256" key="3">
    <source>
        <dbReference type="ARBA" id="ARBA00022723"/>
    </source>
</evidence>
<dbReference type="GO" id="GO:0005634">
    <property type="term" value="C:nucleus"/>
    <property type="evidence" value="ECO:0007669"/>
    <property type="project" value="UniProtKB-SubCell"/>
</dbReference>
<dbReference type="PROSITE" id="PS50097">
    <property type="entry name" value="BTB"/>
    <property type="match status" value="1"/>
</dbReference>
<organism evidence="15 16">
    <name type="scientific">Monopterus albus</name>
    <name type="common">Swamp eel</name>
    <dbReference type="NCBI Taxonomy" id="43700"/>
    <lineage>
        <taxon>Eukaryota</taxon>
        <taxon>Metazoa</taxon>
        <taxon>Chordata</taxon>
        <taxon>Craniata</taxon>
        <taxon>Vertebrata</taxon>
        <taxon>Euteleostomi</taxon>
        <taxon>Actinopterygii</taxon>
        <taxon>Neopterygii</taxon>
        <taxon>Teleostei</taxon>
        <taxon>Neoteleostei</taxon>
        <taxon>Acanthomorphata</taxon>
        <taxon>Anabantaria</taxon>
        <taxon>Synbranchiformes</taxon>
        <taxon>Synbranchidae</taxon>
        <taxon>Monopterus</taxon>
    </lineage>
</organism>
<accession>A0A3Q3J5H4</accession>
<dbReference type="PANTHER" id="PTHR46105:SF30">
    <property type="entry name" value="ZINC FINGER AND BTB DOMAIN CONTAINING 49"/>
    <property type="match status" value="1"/>
</dbReference>
<evidence type="ECO:0000256" key="10">
    <source>
        <dbReference type="ARBA" id="ARBA00023242"/>
    </source>
</evidence>
<evidence type="ECO:0000256" key="1">
    <source>
        <dbReference type="ARBA" id="ARBA00004123"/>
    </source>
</evidence>
<dbReference type="InterPro" id="IPR011333">
    <property type="entry name" value="SKP1/BTB/POZ_sf"/>
</dbReference>
<dbReference type="Proteomes" id="UP000261600">
    <property type="component" value="Unplaced"/>
</dbReference>
<dbReference type="Gene3D" id="3.30.160.60">
    <property type="entry name" value="Classic Zinc Finger"/>
    <property type="match status" value="5"/>
</dbReference>
<dbReference type="GO" id="GO:0000978">
    <property type="term" value="F:RNA polymerase II cis-regulatory region sequence-specific DNA binding"/>
    <property type="evidence" value="ECO:0007669"/>
    <property type="project" value="TreeGrafter"/>
</dbReference>
<evidence type="ECO:0000313" key="15">
    <source>
        <dbReference type="Ensembl" id="ENSMALP00000011960.1"/>
    </source>
</evidence>
<keyword evidence="10" id="KW-0539">Nucleus</keyword>
<evidence type="ECO:0000259" key="14">
    <source>
        <dbReference type="PROSITE" id="PS50157"/>
    </source>
</evidence>
<dbReference type="FunFam" id="3.30.160.60:FF:000110">
    <property type="entry name" value="Zinc finger protein-like"/>
    <property type="match status" value="1"/>
</dbReference>
<feature type="domain" description="C2H2-type" evidence="14">
    <location>
        <begin position="259"/>
        <end position="286"/>
    </location>
</feature>
<keyword evidence="8" id="KW-0238">DNA-binding</keyword>
<evidence type="ECO:0000256" key="5">
    <source>
        <dbReference type="ARBA" id="ARBA00022771"/>
    </source>
</evidence>
<dbReference type="SUPFAM" id="SSF57667">
    <property type="entry name" value="beta-beta-alpha zinc fingers"/>
    <property type="match status" value="3"/>
</dbReference>
<proteinExistence type="inferred from homology"/>
<dbReference type="InterPro" id="IPR036236">
    <property type="entry name" value="Znf_C2H2_sf"/>
</dbReference>
<evidence type="ECO:0000256" key="7">
    <source>
        <dbReference type="ARBA" id="ARBA00023015"/>
    </source>
</evidence>
<evidence type="ECO:0000256" key="2">
    <source>
        <dbReference type="ARBA" id="ARBA00006991"/>
    </source>
</evidence>
<dbReference type="CDD" id="cd18206">
    <property type="entry name" value="BTB_POZ_ZBTB17_MIZ1"/>
    <property type="match status" value="1"/>
</dbReference>
<feature type="compositionally biased region" description="Polar residues" evidence="12">
    <location>
        <begin position="187"/>
        <end position="202"/>
    </location>
</feature>
<dbReference type="InterPro" id="IPR050457">
    <property type="entry name" value="ZnFinger_BTB_dom_contain"/>
</dbReference>
<feature type="compositionally biased region" description="Basic and acidic residues" evidence="12">
    <location>
        <begin position="169"/>
        <end position="185"/>
    </location>
</feature>
<dbReference type="Ensembl" id="ENSMALT00000012217.1">
    <property type="protein sequence ID" value="ENSMALP00000011960.1"/>
    <property type="gene ID" value="ENSMALG00000008493.1"/>
</dbReference>
<dbReference type="GO" id="GO:0000981">
    <property type="term" value="F:DNA-binding transcription factor activity, RNA polymerase II-specific"/>
    <property type="evidence" value="ECO:0007669"/>
    <property type="project" value="TreeGrafter"/>
</dbReference>
<evidence type="ECO:0000256" key="11">
    <source>
        <dbReference type="PROSITE-ProRule" id="PRU00042"/>
    </source>
</evidence>
<dbReference type="InterPro" id="IPR000210">
    <property type="entry name" value="BTB/POZ_dom"/>
</dbReference>
<dbReference type="AlphaFoldDB" id="A0A3Q3J5H4"/>
<dbReference type="GO" id="GO:0008270">
    <property type="term" value="F:zinc ion binding"/>
    <property type="evidence" value="ECO:0007669"/>
    <property type="project" value="UniProtKB-KW"/>
</dbReference>
<keyword evidence="5 11" id="KW-0863">Zinc-finger</keyword>
<comment type="similarity">
    <text evidence="2">Belongs to the krueppel C2H2-type zinc-finger protein family.</text>
</comment>
<comment type="subcellular location">
    <subcellularLocation>
        <location evidence="1">Nucleus</location>
    </subcellularLocation>
</comment>
<feature type="domain" description="C2H2-type" evidence="14">
    <location>
        <begin position="372"/>
        <end position="399"/>
    </location>
</feature>
<reference evidence="15" key="2">
    <citation type="submission" date="2025-09" db="UniProtKB">
        <authorList>
            <consortium name="Ensembl"/>
        </authorList>
    </citation>
    <scope>IDENTIFICATION</scope>
</reference>
<feature type="domain" description="BTB" evidence="13">
    <location>
        <begin position="24"/>
        <end position="86"/>
    </location>
</feature>
<evidence type="ECO:0000256" key="9">
    <source>
        <dbReference type="ARBA" id="ARBA00023163"/>
    </source>
</evidence>
<keyword evidence="6" id="KW-0862">Zinc</keyword>
<evidence type="ECO:0000259" key="13">
    <source>
        <dbReference type="PROSITE" id="PS50097"/>
    </source>
</evidence>
<evidence type="ECO:0000313" key="16">
    <source>
        <dbReference type="Proteomes" id="UP000261600"/>
    </source>
</evidence>
<feature type="region of interest" description="Disordered" evidence="12">
    <location>
        <begin position="222"/>
        <end position="242"/>
    </location>
</feature>
<keyword evidence="4" id="KW-0677">Repeat</keyword>
<dbReference type="InterPro" id="IPR013087">
    <property type="entry name" value="Znf_C2H2_type"/>
</dbReference>
<dbReference type="Pfam" id="PF00096">
    <property type="entry name" value="zf-C2H2"/>
    <property type="match status" value="2"/>
</dbReference>
<keyword evidence="7" id="KW-0805">Transcription regulation</keyword>
<dbReference type="PROSITE" id="PS50157">
    <property type="entry name" value="ZINC_FINGER_C2H2_2"/>
    <property type="match status" value="5"/>
</dbReference>
<dbReference type="PROSITE" id="PS00028">
    <property type="entry name" value="ZINC_FINGER_C2H2_1"/>
    <property type="match status" value="4"/>
</dbReference>
<feature type="region of interest" description="Disordered" evidence="12">
    <location>
        <begin position="153"/>
        <end position="203"/>
    </location>
</feature>
<name>A0A3Q3J5H4_MONAL</name>
<dbReference type="Gene3D" id="3.30.710.10">
    <property type="entry name" value="Potassium Channel Kv1.1, Chain A"/>
    <property type="match status" value="1"/>
</dbReference>
<dbReference type="PANTHER" id="PTHR46105">
    <property type="entry name" value="AGAP004733-PA"/>
    <property type="match status" value="1"/>
</dbReference>
<keyword evidence="16" id="KW-1185">Reference proteome</keyword>
<feature type="domain" description="C2H2-type" evidence="14">
    <location>
        <begin position="343"/>
        <end position="371"/>
    </location>
</feature>
<evidence type="ECO:0000256" key="6">
    <source>
        <dbReference type="ARBA" id="ARBA00022833"/>
    </source>
</evidence>
<protein>
    <submittedName>
        <fullName evidence="15">Uncharacterized protein</fullName>
    </submittedName>
</protein>
<dbReference type="FunFam" id="3.30.160.60:FF:000831">
    <property type="entry name" value="Zinc finger and BTB domain-containing protein 17"/>
    <property type="match status" value="1"/>
</dbReference>